<name>A0ABT6VFG7_9FLAO</name>
<dbReference type="EMBL" id="JASCRZ010000005">
    <property type="protein sequence ID" value="MDI5895747.1"/>
    <property type="molecule type" value="Genomic_DNA"/>
</dbReference>
<protein>
    <submittedName>
        <fullName evidence="2">Uncharacterized protein</fullName>
    </submittedName>
</protein>
<feature type="transmembrane region" description="Helical" evidence="1">
    <location>
        <begin position="21"/>
        <end position="44"/>
    </location>
</feature>
<organism evidence="2 3">
    <name type="scientific">Flavobacterium algoritolerans</name>
    <dbReference type="NCBI Taxonomy" id="3041254"/>
    <lineage>
        <taxon>Bacteria</taxon>
        <taxon>Pseudomonadati</taxon>
        <taxon>Bacteroidota</taxon>
        <taxon>Flavobacteriia</taxon>
        <taxon>Flavobacteriales</taxon>
        <taxon>Flavobacteriaceae</taxon>
        <taxon>Flavobacterium</taxon>
    </lineage>
</organism>
<proteinExistence type="predicted"/>
<keyword evidence="3" id="KW-1185">Reference proteome</keyword>
<dbReference type="RefSeq" id="WP_282718183.1">
    <property type="nucleotide sequence ID" value="NZ_JASCRZ010000005.1"/>
</dbReference>
<feature type="transmembrane region" description="Helical" evidence="1">
    <location>
        <begin position="129"/>
        <end position="150"/>
    </location>
</feature>
<evidence type="ECO:0000256" key="1">
    <source>
        <dbReference type="SAM" id="Phobius"/>
    </source>
</evidence>
<reference evidence="2 3" key="1">
    <citation type="submission" date="2023-04" db="EMBL/GenBank/DDBJ databases">
        <title>Two novel species of Flavobacterium.</title>
        <authorList>
            <person name="Liu Q."/>
            <person name="Xin Y.-H."/>
        </authorList>
    </citation>
    <scope>NUCLEOTIDE SEQUENCE [LARGE SCALE GENOMIC DNA]</scope>
    <source>
        <strain evidence="2 3">LB1P51</strain>
    </source>
</reference>
<evidence type="ECO:0000313" key="3">
    <source>
        <dbReference type="Proteomes" id="UP001243403"/>
    </source>
</evidence>
<sequence>MIESFKEIIHLFTDKSKSWGYKTAVFISIIGVVFLVDFCFNVSYNITLNNKISQLEKIQKLKIGYSNDTLKLKKIEQIENQVINKVHYTDYIKENLFESSNIKIVSKTVASSTKNQIKKASITKPSFSLFWMVITSNFLLIIILPFLIFMPLFPSTKITSEVLLGWFASLVFISGIICFITWISYQIPLVLNNPNYNYILNFIIHMAFIILIARMNKNKQN</sequence>
<keyword evidence="1" id="KW-0812">Transmembrane</keyword>
<keyword evidence="1" id="KW-1133">Transmembrane helix</keyword>
<feature type="transmembrane region" description="Helical" evidence="1">
    <location>
        <begin position="195"/>
        <end position="213"/>
    </location>
</feature>
<evidence type="ECO:0000313" key="2">
    <source>
        <dbReference type="EMBL" id="MDI5895747.1"/>
    </source>
</evidence>
<accession>A0ABT6VFG7</accession>
<keyword evidence="1" id="KW-0472">Membrane</keyword>
<feature type="transmembrane region" description="Helical" evidence="1">
    <location>
        <begin position="162"/>
        <end position="183"/>
    </location>
</feature>
<dbReference type="Proteomes" id="UP001243403">
    <property type="component" value="Unassembled WGS sequence"/>
</dbReference>
<gene>
    <name evidence="2" type="ORF">QLS65_12670</name>
</gene>
<comment type="caution">
    <text evidence="2">The sequence shown here is derived from an EMBL/GenBank/DDBJ whole genome shotgun (WGS) entry which is preliminary data.</text>
</comment>